<accession>A0AAW2F0S6</accession>
<dbReference type="EMBL" id="JADYXP020000016">
    <property type="protein sequence ID" value="KAL0108424.1"/>
    <property type="molecule type" value="Genomic_DNA"/>
</dbReference>
<organism evidence="1 2">
    <name type="scientific">Cardiocondyla obscurior</name>
    <dbReference type="NCBI Taxonomy" id="286306"/>
    <lineage>
        <taxon>Eukaryota</taxon>
        <taxon>Metazoa</taxon>
        <taxon>Ecdysozoa</taxon>
        <taxon>Arthropoda</taxon>
        <taxon>Hexapoda</taxon>
        <taxon>Insecta</taxon>
        <taxon>Pterygota</taxon>
        <taxon>Neoptera</taxon>
        <taxon>Endopterygota</taxon>
        <taxon>Hymenoptera</taxon>
        <taxon>Apocrita</taxon>
        <taxon>Aculeata</taxon>
        <taxon>Formicoidea</taxon>
        <taxon>Formicidae</taxon>
        <taxon>Myrmicinae</taxon>
        <taxon>Cardiocondyla</taxon>
    </lineage>
</organism>
<evidence type="ECO:0000313" key="2">
    <source>
        <dbReference type="Proteomes" id="UP001430953"/>
    </source>
</evidence>
<dbReference type="AlphaFoldDB" id="A0AAW2F0S6"/>
<gene>
    <name evidence="1" type="ORF">PUN28_015164</name>
</gene>
<proteinExistence type="predicted"/>
<evidence type="ECO:0000313" key="1">
    <source>
        <dbReference type="EMBL" id="KAL0108424.1"/>
    </source>
</evidence>
<keyword evidence="2" id="KW-1185">Reference proteome</keyword>
<dbReference type="Proteomes" id="UP001430953">
    <property type="component" value="Unassembled WGS sequence"/>
</dbReference>
<comment type="caution">
    <text evidence="1">The sequence shown here is derived from an EMBL/GenBank/DDBJ whole genome shotgun (WGS) entry which is preliminary data.</text>
</comment>
<name>A0AAW2F0S6_9HYME</name>
<protein>
    <submittedName>
        <fullName evidence="1">Uncharacterized protein</fullName>
    </submittedName>
</protein>
<reference evidence="1 2" key="1">
    <citation type="submission" date="2023-03" db="EMBL/GenBank/DDBJ databases">
        <title>High recombination rates correlate with genetic variation in Cardiocondyla obscurior ants.</title>
        <authorList>
            <person name="Errbii M."/>
        </authorList>
    </citation>
    <scope>NUCLEOTIDE SEQUENCE [LARGE SCALE GENOMIC DNA]</scope>
    <source>
        <strain evidence="1">Alpha-2009</strain>
        <tissue evidence="1">Whole body</tissue>
    </source>
</reference>
<sequence>MTRRGVPQRDGRWKERGGIVAKLTSVSITFWCLILNEAGEKEKETAWKIGTESGERENEEKREELHGKRAADNLDGYTTTCSGSDRLGGPLRLIGQPIARFFVAIAIAGKNRSLLVFRSLQFDAKI</sequence>